<organism evidence="1 2">
    <name type="scientific">Desulfosporosinus lacus DSM 15449</name>
    <dbReference type="NCBI Taxonomy" id="1121420"/>
    <lineage>
        <taxon>Bacteria</taxon>
        <taxon>Bacillati</taxon>
        <taxon>Bacillota</taxon>
        <taxon>Clostridia</taxon>
        <taxon>Eubacteriales</taxon>
        <taxon>Desulfitobacteriaceae</taxon>
        <taxon>Desulfosporosinus</taxon>
    </lineage>
</organism>
<evidence type="ECO:0000313" key="1">
    <source>
        <dbReference type="EMBL" id="SHI19235.1"/>
    </source>
</evidence>
<dbReference type="AlphaFoldDB" id="A0A1M5Z4N4"/>
<proteinExistence type="predicted"/>
<dbReference type="RefSeq" id="WP_073030466.1">
    <property type="nucleotide sequence ID" value="NZ_FQXJ01000010.1"/>
</dbReference>
<sequence>MSPITETPNYKVSNVVLSQKRPFTISEVELELRRMGNELQQELIKKILDRLNDNGVVVKNGGSYSLSIYDF</sequence>
<gene>
    <name evidence="1" type="ORF">SAMN02746098_02928</name>
</gene>
<reference evidence="2" key="1">
    <citation type="submission" date="2016-11" db="EMBL/GenBank/DDBJ databases">
        <authorList>
            <person name="Varghese N."/>
            <person name="Submissions S."/>
        </authorList>
    </citation>
    <scope>NUCLEOTIDE SEQUENCE [LARGE SCALE GENOMIC DNA]</scope>
    <source>
        <strain evidence="2">DSM 15449</strain>
    </source>
</reference>
<dbReference type="OrthoDB" id="9858449at2"/>
<keyword evidence="2" id="KW-1185">Reference proteome</keyword>
<name>A0A1M5Z4N4_9FIRM</name>
<accession>A0A1M5Z4N4</accession>
<dbReference type="EMBL" id="FQXJ01000010">
    <property type="protein sequence ID" value="SHI19235.1"/>
    <property type="molecule type" value="Genomic_DNA"/>
</dbReference>
<evidence type="ECO:0000313" key="2">
    <source>
        <dbReference type="Proteomes" id="UP000183954"/>
    </source>
</evidence>
<dbReference type="Proteomes" id="UP000183954">
    <property type="component" value="Unassembled WGS sequence"/>
</dbReference>
<protein>
    <submittedName>
        <fullName evidence="1">Uncharacterized protein</fullName>
    </submittedName>
</protein>